<evidence type="ECO:0000313" key="1">
    <source>
        <dbReference type="EMBL" id="VUZ47724.1"/>
    </source>
</evidence>
<dbReference type="AlphaFoldDB" id="A0A564YMF5"/>
<sequence length="69" mass="7851">MIDPPITQEEWDAAEHESDRGPVLNFLQSAMDRVKKIVPPRKKKNKKVKCEDCENEIKGCALLTVCLVN</sequence>
<name>A0A564YMF5_HYMDI</name>
<organism evidence="1 2">
    <name type="scientific">Hymenolepis diminuta</name>
    <name type="common">Rat tapeworm</name>
    <dbReference type="NCBI Taxonomy" id="6216"/>
    <lineage>
        <taxon>Eukaryota</taxon>
        <taxon>Metazoa</taxon>
        <taxon>Spiralia</taxon>
        <taxon>Lophotrochozoa</taxon>
        <taxon>Platyhelminthes</taxon>
        <taxon>Cestoda</taxon>
        <taxon>Eucestoda</taxon>
        <taxon>Cyclophyllidea</taxon>
        <taxon>Hymenolepididae</taxon>
        <taxon>Hymenolepis</taxon>
    </lineage>
</organism>
<gene>
    <name evidence="1" type="ORF">WMSIL1_LOCUS7261</name>
</gene>
<protein>
    <submittedName>
        <fullName evidence="1">Uncharacterized protein</fullName>
    </submittedName>
</protein>
<dbReference type="Proteomes" id="UP000321570">
    <property type="component" value="Unassembled WGS sequence"/>
</dbReference>
<keyword evidence="2" id="KW-1185">Reference proteome</keyword>
<reference evidence="1 2" key="1">
    <citation type="submission" date="2019-07" db="EMBL/GenBank/DDBJ databases">
        <authorList>
            <person name="Jastrzebski P J."/>
            <person name="Paukszto L."/>
            <person name="Jastrzebski P J."/>
        </authorList>
    </citation>
    <scope>NUCLEOTIDE SEQUENCE [LARGE SCALE GENOMIC DNA]</scope>
    <source>
        <strain evidence="1 2">WMS-il1</strain>
    </source>
</reference>
<evidence type="ECO:0000313" key="2">
    <source>
        <dbReference type="Proteomes" id="UP000321570"/>
    </source>
</evidence>
<dbReference type="EMBL" id="CABIJS010000255">
    <property type="protein sequence ID" value="VUZ47724.1"/>
    <property type="molecule type" value="Genomic_DNA"/>
</dbReference>
<accession>A0A564YMF5</accession>
<proteinExistence type="predicted"/>